<dbReference type="EMBL" id="GGEC01040981">
    <property type="protein sequence ID" value="MBX21465.1"/>
    <property type="molecule type" value="Transcribed_RNA"/>
</dbReference>
<protein>
    <submittedName>
        <fullName evidence="1">Uncharacterized protein</fullName>
    </submittedName>
</protein>
<dbReference type="EMBL" id="GGEC01040982">
    <property type="protein sequence ID" value="MBX21466.1"/>
    <property type="molecule type" value="Transcribed_RNA"/>
</dbReference>
<name>A0A2P2LU23_RHIMU</name>
<dbReference type="EMBL" id="GGEC01040977">
    <property type="protein sequence ID" value="MBX21461.1"/>
    <property type="molecule type" value="Transcribed_RNA"/>
</dbReference>
<evidence type="ECO:0000313" key="1">
    <source>
        <dbReference type="EMBL" id="MBX21461.1"/>
    </source>
</evidence>
<dbReference type="EMBL" id="GGEC01040980">
    <property type="protein sequence ID" value="MBX21464.1"/>
    <property type="molecule type" value="Transcribed_RNA"/>
</dbReference>
<reference evidence="1" key="1">
    <citation type="submission" date="2018-02" db="EMBL/GenBank/DDBJ databases">
        <title>Rhizophora mucronata_Transcriptome.</title>
        <authorList>
            <person name="Meera S.P."/>
            <person name="Sreeshan A."/>
            <person name="Augustine A."/>
        </authorList>
    </citation>
    <scope>NUCLEOTIDE SEQUENCE</scope>
    <source>
        <tissue evidence="1">Leaf</tissue>
    </source>
</reference>
<proteinExistence type="predicted"/>
<dbReference type="AlphaFoldDB" id="A0A2P2LU23"/>
<sequence length="100" mass="12061">MHLHFSHWQLPCHFQYFPSGRLYSLYHVEVRSFEAIPLWRRVLEKPVAPLQRPPSTNRSCCYHFCFDDYQSQQLDDLHQLLLALPCLSHASLMHLFQLHW</sequence>
<organism evidence="1">
    <name type="scientific">Rhizophora mucronata</name>
    <name type="common">Asiatic mangrove</name>
    <dbReference type="NCBI Taxonomy" id="61149"/>
    <lineage>
        <taxon>Eukaryota</taxon>
        <taxon>Viridiplantae</taxon>
        <taxon>Streptophyta</taxon>
        <taxon>Embryophyta</taxon>
        <taxon>Tracheophyta</taxon>
        <taxon>Spermatophyta</taxon>
        <taxon>Magnoliopsida</taxon>
        <taxon>eudicotyledons</taxon>
        <taxon>Gunneridae</taxon>
        <taxon>Pentapetalae</taxon>
        <taxon>rosids</taxon>
        <taxon>fabids</taxon>
        <taxon>Malpighiales</taxon>
        <taxon>Rhizophoraceae</taxon>
        <taxon>Rhizophora</taxon>
    </lineage>
</organism>
<accession>A0A2P2LU23</accession>